<name>A0ABN7VMC5_GIGMA</name>
<evidence type="ECO:0000313" key="1">
    <source>
        <dbReference type="EMBL" id="CAG8786321.1"/>
    </source>
</evidence>
<evidence type="ECO:0000313" key="2">
    <source>
        <dbReference type="Proteomes" id="UP000789901"/>
    </source>
</evidence>
<protein>
    <submittedName>
        <fullName evidence="1">31957_t:CDS:1</fullName>
    </submittedName>
</protein>
<feature type="non-terminal residue" evidence="1">
    <location>
        <position position="40"/>
    </location>
</feature>
<comment type="caution">
    <text evidence="1">The sequence shown here is derived from an EMBL/GenBank/DDBJ whole genome shotgun (WGS) entry which is preliminary data.</text>
</comment>
<gene>
    <name evidence="1" type="ORF">GMARGA_LOCUS20498</name>
</gene>
<reference evidence="1 2" key="1">
    <citation type="submission" date="2021-06" db="EMBL/GenBank/DDBJ databases">
        <authorList>
            <person name="Kallberg Y."/>
            <person name="Tangrot J."/>
            <person name="Rosling A."/>
        </authorList>
    </citation>
    <scope>NUCLEOTIDE SEQUENCE [LARGE SCALE GENOMIC DNA]</scope>
    <source>
        <strain evidence="1 2">120-4 pot B 10/14</strain>
    </source>
</reference>
<keyword evidence="2" id="KW-1185">Reference proteome</keyword>
<sequence>MVNANKCLNKKIPTEQREQATRLYVYRKCQCADKRRPYVL</sequence>
<proteinExistence type="predicted"/>
<dbReference type="EMBL" id="CAJVQB010018030">
    <property type="protein sequence ID" value="CAG8786321.1"/>
    <property type="molecule type" value="Genomic_DNA"/>
</dbReference>
<dbReference type="Proteomes" id="UP000789901">
    <property type="component" value="Unassembled WGS sequence"/>
</dbReference>
<organism evidence="1 2">
    <name type="scientific">Gigaspora margarita</name>
    <dbReference type="NCBI Taxonomy" id="4874"/>
    <lineage>
        <taxon>Eukaryota</taxon>
        <taxon>Fungi</taxon>
        <taxon>Fungi incertae sedis</taxon>
        <taxon>Mucoromycota</taxon>
        <taxon>Glomeromycotina</taxon>
        <taxon>Glomeromycetes</taxon>
        <taxon>Diversisporales</taxon>
        <taxon>Gigasporaceae</taxon>
        <taxon>Gigaspora</taxon>
    </lineage>
</organism>
<accession>A0ABN7VMC5</accession>